<reference evidence="8" key="1">
    <citation type="journal article" date="2020" name="Fungal Divers.">
        <title>Resolving the Mortierellaceae phylogeny through synthesis of multi-gene phylogenetics and phylogenomics.</title>
        <authorList>
            <person name="Vandepol N."/>
            <person name="Liber J."/>
            <person name="Desiro A."/>
            <person name="Na H."/>
            <person name="Kennedy M."/>
            <person name="Barry K."/>
            <person name="Grigoriev I.V."/>
            <person name="Miller A.N."/>
            <person name="O'Donnell K."/>
            <person name="Stajich J.E."/>
            <person name="Bonito G."/>
        </authorList>
    </citation>
    <scope>NUCLEOTIDE SEQUENCE</scope>
    <source>
        <strain evidence="8">NRRL 2769</strain>
    </source>
</reference>
<dbReference type="Pfam" id="PF13890">
    <property type="entry name" value="Rab3-GTPase_cat"/>
    <property type="match status" value="1"/>
</dbReference>
<keyword evidence="9" id="KW-1185">Reference proteome</keyword>
<comment type="caution">
    <text evidence="8">The sequence shown here is derived from an EMBL/GenBank/DDBJ whole genome shotgun (WGS) entry which is preliminary data.</text>
</comment>
<dbReference type="GO" id="GO:0005737">
    <property type="term" value="C:cytoplasm"/>
    <property type="evidence" value="ECO:0007669"/>
    <property type="project" value="UniProtKB-SubCell"/>
</dbReference>
<evidence type="ECO:0000256" key="5">
    <source>
        <dbReference type="ARBA" id="ARBA00022490"/>
    </source>
</evidence>
<dbReference type="InterPro" id="IPR045700">
    <property type="entry name" value="Rab3GAP1"/>
</dbReference>
<dbReference type="AlphaFoldDB" id="A0A9P6N654"/>
<evidence type="ECO:0000256" key="1">
    <source>
        <dbReference type="ARBA" id="ARBA00004496"/>
    </source>
</evidence>
<accession>A0A9P6N654</accession>
<evidence type="ECO:0000256" key="4">
    <source>
        <dbReference type="ARBA" id="ARBA00022468"/>
    </source>
</evidence>
<comment type="similarity">
    <text evidence="2">Belongs to the Rab3-GAP catalytic subunit family.</text>
</comment>
<feature type="compositionally biased region" description="Basic and acidic residues" evidence="6">
    <location>
        <begin position="60"/>
        <end position="70"/>
    </location>
</feature>
<dbReference type="GO" id="GO:0005096">
    <property type="term" value="F:GTPase activator activity"/>
    <property type="evidence" value="ECO:0007669"/>
    <property type="project" value="UniProtKB-KW"/>
</dbReference>
<protein>
    <recommendedName>
        <fullName evidence="3">Rab3 GTPase-activating protein catalytic subunit</fullName>
    </recommendedName>
</protein>
<keyword evidence="5" id="KW-0963">Cytoplasm</keyword>
<dbReference type="Proteomes" id="UP000703661">
    <property type="component" value="Unassembled WGS sequence"/>
</dbReference>
<dbReference type="PANTHER" id="PTHR21422">
    <property type="entry name" value="RAB3 GTPASE-ACTIVATING PROTEIN CATALYTIC SUBUNIT"/>
    <property type="match status" value="1"/>
</dbReference>
<feature type="region of interest" description="Disordered" evidence="6">
    <location>
        <begin position="815"/>
        <end position="838"/>
    </location>
</feature>
<evidence type="ECO:0000313" key="8">
    <source>
        <dbReference type="EMBL" id="KAG0024503.1"/>
    </source>
</evidence>
<evidence type="ECO:0000259" key="7">
    <source>
        <dbReference type="Pfam" id="PF13890"/>
    </source>
</evidence>
<feature type="compositionally biased region" description="Basic and acidic residues" evidence="6">
    <location>
        <begin position="825"/>
        <end position="835"/>
    </location>
</feature>
<comment type="subcellular location">
    <subcellularLocation>
        <location evidence="1">Cytoplasm</location>
    </subcellularLocation>
</comment>
<evidence type="ECO:0000256" key="3">
    <source>
        <dbReference type="ARBA" id="ARBA00015817"/>
    </source>
</evidence>
<proteinExistence type="inferred from homology"/>
<evidence type="ECO:0000256" key="6">
    <source>
        <dbReference type="SAM" id="MobiDB-lite"/>
    </source>
</evidence>
<name>A0A9P6N654_9FUNG</name>
<feature type="domain" description="Rab3GAP catalytic subunit conserved" evidence="7">
    <location>
        <begin position="832"/>
        <end position="976"/>
    </location>
</feature>
<keyword evidence="4" id="KW-0343">GTPase activation</keyword>
<feature type="region of interest" description="Disordered" evidence="6">
    <location>
        <begin position="46"/>
        <end position="76"/>
    </location>
</feature>
<dbReference type="PANTHER" id="PTHR21422:SF9">
    <property type="entry name" value="RAB3 GTPASE-ACTIVATING PROTEIN CATALYTIC SUBUNIT"/>
    <property type="match status" value="1"/>
</dbReference>
<gene>
    <name evidence="8" type="primary">RAB3GAP1_1</name>
    <name evidence="8" type="ORF">BGZ80_002063</name>
</gene>
<dbReference type="EMBL" id="JAAAID010000015">
    <property type="protein sequence ID" value="KAG0024503.1"/>
    <property type="molecule type" value="Genomic_DNA"/>
</dbReference>
<evidence type="ECO:0000256" key="2">
    <source>
        <dbReference type="ARBA" id="ARBA00008856"/>
    </source>
</evidence>
<sequence length="1164" mass="129521">MDDFENFEFIDYTTSGPWERFITQIEDSLRSFGLTNKKRSLFEPRTTVSVEGRTGNPSHTSEHIGQHGEDNSGSTQPYQLREMLTLDDATYSLSYHYNPARSRAAAGAERIDLEFLPKTLEGVRHHSLHRWTSLTHLLIISPVTIPDIFASGVSSTSVSSAIIDLSSAKLLLSSFAIAFQNTGCSVPVFVPTGQPWNLTFMGLMIQPEIPTVTSSSIASEPGLGDVGLEDDEDSQGIEVRFNTTLIPYPEPQYTHLSGVMDYFVERMGIEENDPTLAPGAHSHSTNERVYVSALFSYDLVNWHDEDWRRWEQGKDRVATDRKNLGADVDPTFQVDESLTEAALDANMNMDDIKTESRSLSTLPVPVLPFGPVQDPLHSLRLIARFVFKEDDYGILSGIIEDAILSWNSEAISNEREGKSENDQSYASLLNKGARLIQGTINMVDVVDVENIVDALFESSQGSTQAPAPTTLPESAMNGRLGSEARVIPASELGLQFRHAAIVPCNSFLWRMLQYLLDVISPNSEISYATSVMGFMKVLWPELLKQFYSRWENSQMIPFVDVFGECNNSDSRKSTEESGPSQEKKPVAIDLRYNLLHQKLSMLNCCIARQIQRNKDAHAFVHPVARRRKNKSKDISAGFVAPANTTQGPDPVYSGRAAQFQNLLHGLSDIQRPRSSDVIPIAKRLLETVKNRAIPPQQGVSPSPLSSSGMSGFSISQSELEVGLLSPTAAVPIPKRDSSQWSRDGSIHVKEMVMDSEEEDGDGEDVFYDSAETNELFADPQDMQRRAYSMSESFVALKYSSSIDSQSGVIINDFDQSTSVNASGPDPREVTDDTKSEGGLMPLKDLKLLQTGAPLLIPKLQEPGYMTEDMIQQQEELFETLGSSSDGAKMRAKMQSTQLTSDMEAFKAANPGCVLGDFIRWHSPKDWVEDKGEMSARMADAGNYWQELWARSKRIPVSRQTPLFNHNQEAAKALYYLDSISSDQLFIQLLPTMFLIAYDTLVSQPISLHIRQVAMGLKDFGHCLTRFRWDQLSGDGGGDANLNVIVGKLGELELLMGRAIALVRKFPEQYDMVERILDDGETVLEDGPERECVYDLFSTGGLSQSFPQPTCREFILETFDPVQTSKVVTESDGLNSRPLQRRMYACLKESELRIVEAVAKDGLYM</sequence>
<dbReference type="InterPro" id="IPR026147">
    <property type="entry name" value="Rab3GAP1_conserved"/>
</dbReference>
<evidence type="ECO:0000313" key="9">
    <source>
        <dbReference type="Proteomes" id="UP000703661"/>
    </source>
</evidence>
<organism evidence="8 9">
    <name type="scientific">Entomortierella chlamydospora</name>
    <dbReference type="NCBI Taxonomy" id="101097"/>
    <lineage>
        <taxon>Eukaryota</taxon>
        <taxon>Fungi</taxon>
        <taxon>Fungi incertae sedis</taxon>
        <taxon>Mucoromycota</taxon>
        <taxon>Mortierellomycotina</taxon>
        <taxon>Mortierellomycetes</taxon>
        <taxon>Mortierellales</taxon>
        <taxon>Mortierellaceae</taxon>
        <taxon>Entomortierella</taxon>
    </lineage>
</organism>